<dbReference type="InterPro" id="IPR000868">
    <property type="entry name" value="Isochorismatase-like_dom"/>
</dbReference>
<feature type="domain" description="Isochorismatase-like" evidence="1">
    <location>
        <begin position="138"/>
        <end position="203"/>
    </location>
</feature>
<gene>
    <name evidence="2" type="ORF">IV203_018029</name>
</gene>
<dbReference type="EMBL" id="JAGRRH010000003">
    <property type="protein sequence ID" value="KAG7371887.1"/>
    <property type="molecule type" value="Genomic_DNA"/>
</dbReference>
<reference evidence="2" key="1">
    <citation type="journal article" date="2021" name="Sci. Rep.">
        <title>Diploid genomic architecture of Nitzschia inconspicua, an elite biomass production diatom.</title>
        <authorList>
            <person name="Oliver A."/>
            <person name="Podell S."/>
            <person name="Pinowska A."/>
            <person name="Traller J.C."/>
            <person name="Smith S.R."/>
            <person name="McClure R."/>
            <person name="Beliaev A."/>
            <person name="Bohutskyi P."/>
            <person name="Hill E.A."/>
            <person name="Rabines A."/>
            <person name="Zheng H."/>
            <person name="Allen L.Z."/>
            <person name="Kuo A."/>
            <person name="Grigoriev I.V."/>
            <person name="Allen A.E."/>
            <person name="Hazlebeck D."/>
            <person name="Allen E.E."/>
        </authorList>
    </citation>
    <scope>NUCLEOTIDE SEQUENCE</scope>
    <source>
        <strain evidence="2">Hildebrandi</strain>
    </source>
</reference>
<keyword evidence="2" id="KW-0436">Ligase</keyword>
<dbReference type="Pfam" id="PF03133">
    <property type="entry name" value="TTL"/>
    <property type="match status" value="1"/>
</dbReference>
<dbReference type="Proteomes" id="UP000693970">
    <property type="component" value="Unassembled WGS sequence"/>
</dbReference>
<sequence length="577" mass="65579">MTQRSAANPIKLLVVCDLQTVALNSLPKTSRLALLDFIRMVLRIARKNTPSYHVIWNGLAFSSDYVEIPESHKVFGALKRMNRMTNGGSRFFVKDEDATNFALLPDANDSILWRSSLMPPTKEEWKSINRKSHPVDDSTSIYEVTVVGIRTSQSILSTVQSLCDLGWKVKVIEECILDDNEERHKAAVTHLLPIYADVVTLAEWMEMNGTNDSNAELINTVKLDSNIRYLCDCGRGGHSFLYQQHLLMFHEGWAKYPLQPWYNDTFNGKSYTCPLGKRIINFCDEPQFSKYCMYIKGREWLDEKEKLWELVPEIMPKTYVIDNGSTSGEINEKGTSKTANGPFFLKECMKNGGKAVQVFGTLTNAMDMAKKKNSTFVVQEHISSPMLTASNQKCHIKSYFLLIEDAGTWELRMYPESFLSVSPNTWTATDLSTETQITVKRTRRLYKNQECELWSGWPSSYSTVRDLVVQTVERAVAKAKLGIRGPRTRQFEIFSADIMVDTSGRGWLIECNFGCVLFDPKIGQPLTTIGLQTYQKMFESQGDACEVNDHAMIAETVKIVFEQARTSKWELVGTFSQ</sequence>
<dbReference type="InterPro" id="IPR004344">
    <property type="entry name" value="TTL/TTLL_fam"/>
</dbReference>
<protein>
    <submittedName>
        <fullName evidence="2">Tubulin-tyrosine ligase family protein</fullName>
    </submittedName>
</protein>
<dbReference type="GO" id="GO:0016874">
    <property type="term" value="F:ligase activity"/>
    <property type="evidence" value="ECO:0007669"/>
    <property type="project" value="UniProtKB-KW"/>
</dbReference>
<reference evidence="2" key="2">
    <citation type="submission" date="2021-04" db="EMBL/GenBank/DDBJ databases">
        <authorList>
            <person name="Podell S."/>
        </authorList>
    </citation>
    <scope>NUCLEOTIDE SEQUENCE</scope>
    <source>
        <strain evidence="2">Hildebrandi</strain>
    </source>
</reference>
<evidence type="ECO:0000313" key="2">
    <source>
        <dbReference type="EMBL" id="KAG7371887.1"/>
    </source>
</evidence>
<accession>A0A9K3M149</accession>
<dbReference type="Pfam" id="PF00857">
    <property type="entry name" value="Isochorismatase"/>
    <property type="match status" value="1"/>
</dbReference>
<comment type="caution">
    <text evidence="2">The sequence shown here is derived from an EMBL/GenBank/DDBJ whole genome shotgun (WGS) entry which is preliminary data.</text>
</comment>
<organism evidence="2 3">
    <name type="scientific">Nitzschia inconspicua</name>
    <dbReference type="NCBI Taxonomy" id="303405"/>
    <lineage>
        <taxon>Eukaryota</taxon>
        <taxon>Sar</taxon>
        <taxon>Stramenopiles</taxon>
        <taxon>Ochrophyta</taxon>
        <taxon>Bacillariophyta</taxon>
        <taxon>Bacillariophyceae</taxon>
        <taxon>Bacillariophycidae</taxon>
        <taxon>Bacillariales</taxon>
        <taxon>Bacillariaceae</taxon>
        <taxon>Nitzschia</taxon>
    </lineage>
</organism>
<evidence type="ECO:0000313" key="3">
    <source>
        <dbReference type="Proteomes" id="UP000693970"/>
    </source>
</evidence>
<dbReference type="OrthoDB" id="202825at2759"/>
<keyword evidence="3" id="KW-1185">Reference proteome</keyword>
<dbReference type="AlphaFoldDB" id="A0A9K3M149"/>
<name>A0A9K3M149_9STRA</name>
<proteinExistence type="predicted"/>
<evidence type="ECO:0000259" key="1">
    <source>
        <dbReference type="Pfam" id="PF00857"/>
    </source>
</evidence>